<protein>
    <recommendedName>
        <fullName evidence="9">CAP-Gly domain-containing protein</fullName>
    </recommendedName>
</protein>
<evidence type="ECO:0000256" key="2">
    <source>
        <dbReference type="ARBA" id="ARBA00022490"/>
    </source>
</evidence>
<keyword evidence="5 7" id="KW-0175">Coiled coil</keyword>
<dbReference type="Proteomes" id="UP000252139">
    <property type="component" value="Unassembled WGS sequence"/>
</dbReference>
<dbReference type="GO" id="GO:0035371">
    <property type="term" value="C:microtubule plus-end"/>
    <property type="evidence" value="ECO:0007669"/>
    <property type="project" value="TreeGrafter"/>
</dbReference>
<feature type="region of interest" description="Disordered" evidence="8">
    <location>
        <begin position="89"/>
        <end position="274"/>
    </location>
</feature>
<name>A0A367JCD5_RHIAZ</name>
<keyword evidence="2" id="KW-0963">Cytoplasm</keyword>
<feature type="coiled-coil region" evidence="7">
    <location>
        <begin position="608"/>
        <end position="727"/>
    </location>
</feature>
<dbReference type="GO" id="GO:0031122">
    <property type="term" value="P:cytoplasmic microtubule organization"/>
    <property type="evidence" value="ECO:0007669"/>
    <property type="project" value="TreeGrafter"/>
</dbReference>
<dbReference type="EMBL" id="PJQL01001626">
    <property type="protein sequence ID" value="RCH87590.1"/>
    <property type="molecule type" value="Genomic_DNA"/>
</dbReference>
<proteinExistence type="predicted"/>
<feature type="compositionally biased region" description="Low complexity" evidence="8">
    <location>
        <begin position="99"/>
        <end position="109"/>
    </location>
</feature>
<dbReference type="Pfam" id="PF01302">
    <property type="entry name" value="CAP_GLY"/>
    <property type="match status" value="1"/>
</dbReference>
<evidence type="ECO:0000256" key="5">
    <source>
        <dbReference type="ARBA" id="ARBA00023054"/>
    </source>
</evidence>
<dbReference type="InterPro" id="IPR032108">
    <property type="entry name" value="CLIP1_ZNF"/>
</dbReference>
<keyword evidence="6" id="KW-0206">Cytoskeleton</keyword>
<evidence type="ECO:0000256" key="6">
    <source>
        <dbReference type="ARBA" id="ARBA00023212"/>
    </source>
</evidence>
<dbReference type="GO" id="GO:0005634">
    <property type="term" value="C:nucleus"/>
    <property type="evidence" value="ECO:0007669"/>
    <property type="project" value="TreeGrafter"/>
</dbReference>
<gene>
    <name evidence="10" type="ORF">CU097_007633</name>
</gene>
<feature type="compositionally biased region" description="Low complexity" evidence="8">
    <location>
        <begin position="120"/>
        <end position="152"/>
    </location>
</feature>
<evidence type="ECO:0000313" key="11">
    <source>
        <dbReference type="Proteomes" id="UP000252139"/>
    </source>
</evidence>
<evidence type="ECO:0000256" key="7">
    <source>
        <dbReference type="SAM" id="Coils"/>
    </source>
</evidence>
<dbReference type="SUPFAM" id="SSF74924">
    <property type="entry name" value="Cap-Gly domain"/>
    <property type="match status" value="1"/>
</dbReference>
<feature type="compositionally biased region" description="Pro residues" evidence="8">
    <location>
        <begin position="258"/>
        <end position="267"/>
    </location>
</feature>
<dbReference type="PROSITE" id="PS50245">
    <property type="entry name" value="CAP_GLY_2"/>
    <property type="match status" value="1"/>
</dbReference>
<feature type="compositionally biased region" description="Pro residues" evidence="8">
    <location>
        <begin position="89"/>
        <end position="98"/>
    </location>
</feature>
<evidence type="ECO:0000256" key="4">
    <source>
        <dbReference type="ARBA" id="ARBA00022737"/>
    </source>
</evidence>
<dbReference type="OrthoDB" id="2130750at2759"/>
<organism evidence="10 11">
    <name type="scientific">Rhizopus azygosporus</name>
    <name type="common">Rhizopus microsporus var. azygosporus</name>
    <dbReference type="NCBI Taxonomy" id="86630"/>
    <lineage>
        <taxon>Eukaryota</taxon>
        <taxon>Fungi</taxon>
        <taxon>Fungi incertae sedis</taxon>
        <taxon>Mucoromycota</taxon>
        <taxon>Mucoromycotina</taxon>
        <taxon>Mucoromycetes</taxon>
        <taxon>Mucorales</taxon>
        <taxon>Mucorineae</taxon>
        <taxon>Rhizopodaceae</taxon>
        <taxon>Rhizopus</taxon>
    </lineage>
</organism>
<dbReference type="Pfam" id="PF16641">
    <property type="entry name" value="CLIP1_ZNF"/>
    <property type="match status" value="1"/>
</dbReference>
<comment type="caution">
    <text evidence="10">The sequence shown here is derived from an EMBL/GenBank/DDBJ whole genome shotgun (WGS) entry which is preliminary data.</text>
</comment>
<accession>A0A367JCD5</accession>
<evidence type="ECO:0000256" key="3">
    <source>
        <dbReference type="ARBA" id="ARBA00022701"/>
    </source>
</evidence>
<dbReference type="AlphaFoldDB" id="A0A367JCD5"/>
<dbReference type="InterPro" id="IPR000938">
    <property type="entry name" value="CAP-Gly_domain"/>
</dbReference>
<dbReference type="GO" id="GO:0005938">
    <property type="term" value="C:cell cortex"/>
    <property type="evidence" value="ECO:0007669"/>
    <property type="project" value="TreeGrafter"/>
</dbReference>
<dbReference type="STRING" id="86630.A0A367JCD5"/>
<dbReference type="PANTHER" id="PTHR18916:SF88">
    <property type="entry name" value="CAP-GLY DOMAIN-CONTAINING PROTEIN"/>
    <property type="match status" value="1"/>
</dbReference>
<dbReference type="GO" id="GO:0051010">
    <property type="term" value="F:microtubule plus-end binding"/>
    <property type="evidence" value="ECO:0007669"/>
    <property type="project" value="TreeGrafter"/>
</dbReference>
<comment type="subcellular location">
    <subcellularLocation>
        <location evidence="1">Cytoplasm</location>
        <location evidence="1">Cytoskeleton</location>
    </subcellularLocation>
</comment>
<keyword evidence="3" id="KW-0493">Microtubule</keyword>
<evidence type="ECO:0000259" key="9">
    <source>
        <dbReference type="PROSITE" id="PS50245"/>
    </source>
</evidence>
<feature type="coiled-coil region" evidence="7">
    <location>
        <begin position="517"/>
        <end position="565"/>
    </location>
</feature>
<dbReference type="PANTHER" id="PTHR18916">
    <property type="entry name" value="DYNACTIN 1-RELATED MICROTUBULE-BINDING"/>
    <property type="match status" value="1"/>
</dbReference>
<reference evidence="10 11" key="1">
    <citation type="journal article" date="2018" name="G3 (Bethesda)">
        <title>Phylogenetic and Phylogenomic Definition of Rhizopus Species.</title>
        <authorList>
            <person name="Gryganskyi A.P."/>
            <person name="Golan J."/>
            <person name="Dolatabadi S."/>
            <person name="Mondo S."/>
            <person name="Robb S."/>
            <person name="Idnurm A."/>
            <person name="Muszewska A."/>
            <person name="Steczkiewicz K."/>
            <person name="Masonjones S."/>
            <person name="Liao H.L."/>
            <person name="Gajdeczka M.T."/>
            <person name="Anike F."/>
            <person name="Vuek A."/>
            <person name="Anishchenko I.M."/>
            <person name="Voigt K."/>
            <person name="de Hoog G.S."/>
            <person name="Smith M.E."/>
            <person name="Heitman J."/>
            <person name="Vilgalys R."/>
            <person name="Stajich J.E."/>
        </authorList>
    </citation>
    <scope>NUCLEOTIDE SEQUENCE [LARGE SCALE GENOMIC DNA]</scope>
    <source>
        <strain evidence="10 11">CBS 357.93</strain>
    </source>
</reference>
<evidence type="ECO:0000313" key="10">
    <source>
        <dbReference type="EMBL" id="RCH87590.1"/>
    </source>
</evidence>
<feature type="domain" description="CAP-Gly" evidence="9">
    <location>
        <begin position="37"/>
        <end position="80"/>
    </location>
</feature>
<dbReference type="Gene3D" id="2.30.30.190">
    <property type="entry name" value="CAP Gly-rich-like domain"/>
    <property type="match status" value="1"/>
</dbReference>
<feature type="compositionally biased region" description="Basic and acidic residues" evidence="8">
    <location>
        <begin position="192"/>
        <end position="222"/>
    </location>
</feature>
<sequence>MLKIPSARNLALEDDRIGQRVLLPTLNNMTGTLRYIGLIDGKQGTWAGIELDAIGQGKNDGSVQGKRYFHCPLNSGIFIALNKITILTPPPPPPPPSAVPSVTPSTSTARKPTAKRSMKKSLSSTKLSSSPSTSASLFRKSSHTSSPSPTKRLIQPAGTLKRVTQTPSSSLKTSQTPSLTPKSSQTPTQPKRQSETPKRQSETPKRQSEAPKRQSETPKRQSDASVRNETPTRRQTETPVQEKRQTQIPDTTKDTPASPSPPPPAPSPSQANMVATAVAAAKAEYEEQAKKETQLLYDMLEKVQRERDQLMQEMKNKEAAWERLLSSKESLKLQIQDSESQCKRLSQELEVVKQERKQLELDLAERDASIAKNVRDDEKQSQDQRRIERLENLVRDLQAQLQTQQELQVQKEREYAGVVEQMRREMSSMEAMTASLEKECDEMRRTGIEAVHAVELKMDEQKENYEQALREKEAQIQHLNYVIADLKHKQSTLFDDDERDIEEKLRELTSMNQSDQRHRLEEQLELTMKELDNERNSIKSLLHEIEQLRLELNQSRQHALSVEQKFQSLQADFEKELQDKRRLVEESDHAFEAQTKAEDEHEQMKLSKMTIEKQYNELLEIHKQLEQDHNKLMDEMIALESQEAELGGDGYTHLKERIKRLEEENKSQRTQLSHKDDQIRKMTKDINQLEALVENKVFGDSELEEQLELEKKRVIALERELNQLKHKLLTSPNTPPTATTTLPISKLYCELCNNDGHDVLSCELSKVYCDNCDQYGVHTTEDCPNQDETF</sequence>
<evidence type="ECO:0000256" key="1">
    <source>
        <dbReference type="ARBA" id="ARBA00004245"/>
    </source>
</evidence>
<dbReference type="InterPro" id="IPR036859">
    <property type="entry name" value="CAP-Gly_dom_sf"/>
</dbReference>
<keyword evidence="11" id="KW-1185">Reference proteome</keyword>
<feature type="coiled-coil region" evidence="7">
    <location>
        <begin position="293"/>
        <end position="489"/>
    </location>
</feature>
<evidence type="ECO:0000256" key="8">
    <source>
        <dbReference type="SAM" id="MobiDB-lite"/>
    </source>
</evidence>
<feature type="compositionally biased region" description="Polar residues" evidence="8">
    <location>
        <begin position="162"/>
        <end position="191"/>
    </location>
</feature>
<feature type="compositionally biased region" description="Basic and acidic residues" evidence="8">
    <location>
        <begin position="230"/>
        <end position="245"/>
    </location>
</feature>
<dbReference type="PROSITE" id="PS00845">
    <property type="entry name" value="CAP_GLY_1"/>
    <property type="match status" value="1"/>
</dbReference>
<keyword evidence="4" id="KW-0677">Repeat</keyword>
<dbReference type="SMART" id="SM01052">
    <property type="entry name" value="CAP_GLY"/>
    <property type="match status" value="1"/>
</dbReference>